<dbReference type="EC" id="5.6.2.4" evidence="9"/>
<accession>A0ABV1J7Q6</accession>
<comment type="catalytic activity">
    <reaction evidence="10">
        <text>ATP + H2O = ADP + phosphate + H(+)</text>
        <dbReference type="Rhea" id="RHEA:13065"/>
        <dbReference type="ChEBI" id="CHEBI:15377"/>
        <dbReference type="ChEBI" id="CHEBI:15378"/>
        <dbReference type="ChEBI" id="CHEBI:30616"/>
        <dbReference type="ChEBI" id="CHEBI:43474"/>
        <dbReference type="ChEBI" id="CHEBI:456216"/>
        <dbReference type="EC" id="5.6.2.4"/>
    </reaction>
</comment>
<keyword evidence="15" id="KW-1185">Reference proteome</keyword>
<keyword evidence="2 11" id="KW-0547">Nucleotide-binding</keyword>
<dbReference type="Proteomes" id="UP001481872">
    <property type="component" value="Unassembled WGS sequence"/>
</dbReference>
<comment type="similarity">
    <text evidence="1">Belongs to the helicase family. UvrD subfamily.</text>
</comment>
<dbReference type="GO" id="GO:0016787">
    <property type="term" value="F:hydrolase activity"/>
    <property type="evidence" value="ECO:0007669"/>
    <property type="project" value="UniProtKB-KW"/>
</dbReference>
<keyword evidence="3 11" id="KW-0378">Hydrolase</keyword>
<evidence type="ECO:0000256" key="2">
    <source>
        <dbReference type="ARBA" id="ARBA00022741"/>
    </source>
</evidence>
<evidence type="ECO:0000256" key="1">
    <source>
        <dbReference type="ARBA" id="ARBA00009922"/>
    </source>
</evidence>
<feature type="domain" description="UvrD-like helicase C-terminal" evidence="13">
    <location>
        <begin position="278"/>
        <end position="536"/>
    </location>
</feature>
<gene>
    <name evidence="14" type="ORF">AAA081_07995</name>
</gene>
<evidence type="ECO:0000256" key="6">
    <source>
        <dbReference type="ARBA" id="ARBA00023125"/>
    </source>
</evidence>
<feature type="domain" description="UvrD-like helicase ATP-binding" evidence="12">
    <location>
        <begin position="1"/>
        <end position="277"/>
    </location>
</feature>
<evidence type="ECO:0000256" key="5">
    <source>
        <dbReference type="ARBA" id="ARBA00022840"/>
    </source>
</evidence>
<evidence type="ECO:0000313" key="14">
    <source>
        <dbReference type="EMBL" id="MEQ3354231.1"/>
    </source>
</evidence>
<evidence type="ECO:0000256" key="10">
    <source>
        <dbReference type="ARBA" id="ARBA00048988"/>
    </source>
</evidence>
<dbReference type="SUPFAM" id="SSF52540">
    <property type="entry name" value="P-loop containing nucleoside triphosphate hydrolases"/>
    <property type="match status" value="1"/>
</dbReference>
<dbReference type="InterPro" id="IPR000212">
    <property type="entry name" value="DNA_helicase_UvrD/REP"/>
</dbReference>
<dbReference type="CDD" id="cd17932">
    <property type="entry name" value="DEXQc_UvrD"/>
    <property type="match status" value="1"/>
</dbReference>
<keyword evidence="7" id="KW-0413">Isomerase</keyword>
<dbReference type="Gene3D" id="3.40.50.300">
    <property type="entry name" value="P-loop containing nucleotide triphosphate hydrolases"/>
    <property type="match status" value="2"/>
</dbReference>
<evidence type="ECO:0000256" key="11">
    <source>
        <dbReference type="PROSITE-ProRule" id="PRU00560"/>
    </source>
</evidence>
<dbReference type="PROSITE" id="PS51217">
    <property type="entry name" value="UVRD_HELICASE_CTER"/>
    <property type="match status" value="1"/>
</dbReference>
<evidence type="ECO:0000259" key="13">
    <source>
        <dbReference type="PROSITE" id="PS51217"/>
    </source>
</evidence>
<evidence type="ECO:0000256" key="3">
    <source>
        <dbReference type="ARBA" id="ARBA00022801"/>
    </source>
</evidence>
<dbReference type="GO" id="GO:0004386">
    <property type="term" value="F:helicase activity"/>
    <property type="evidence" value="ECO:0007669"/>
    <property type="project" value="UniProtKB-KW"/>
</dbReference>
<comment type="caution">
    <text evidence="14">The sequence shown here is derived from an EMBL/GenBank/DDBJ whole genome shotgun (WGS) entry which is preliminary data.</text>
</comment>
<evidence type="ECO:0000313" key="15">
    <source>
        <dbReference type="Proteomes" id="UP001481872"/>
    </source>
</evidence>
<evidence type="ECO:0000256" key="7">
    <source>
        <dbReference type="ARBA" id="ARBA00023235"/>
    </source>
</evidence>
<feature type="binding site" evidence="11">
    <location>
        <begin position="22"/>
        <end position="29"/>
    </location>
    <ligand>
        <name>ATP</name>
        <dbReference type="ChEBI" id="CHEBI:30616"/>
    </ligand>
</feature>
<evidence type="ECO:0000256" key="8">
    <source>
        <dbReference type="ARBA" id="ARBA00034617"/>
    </source>
</evidence>
<sequence>MKLTDEQLKAMGHGEGPALVLAVPGSGKTTMLLSRTKRLMNEGVDRKKILTITFSKASARDLGLRYKNLFAEGPAPSFSTIHSFCYSVLKNDERRRGTSYTLIESNRALSKWRIATDLWKEIMHKSPNEEQVETLLREISYVKNKVLDPKEYNKEAATPLFLKFYTAYEGLKRDRQWIDFDDMITLVPEIFKQDPGLLRAVRATYDYIQVDEGQDTSKGQLAIIEAVAKPKNNLFIVADDDQSIYGFRGADFRELLHLNERYENLSLYYLSRNFRSQEKIISLSSAFIEQNKARYQKTPVAVKGPGPEVRAVELTNLDKQYAFIASEIEKHELKDVAVLYRNHVSSIGLVEFLERENIAFAAKERKSRFFRHWVLQDLMTIYEFSQNPADLAAFSTFYYKIRGYLSKKMIEALEKKGVGGSVFDALSDLKLPDYAARDVRALKRDFQHLKTLAPAEAFRFIQKDLEYEQYIASHAATFGSSKTTSMRILYYAKYIAKNTDDYHSFIGRLKTLDRLMQGSRAGEKGLVLSTLHGAKGLEFDAVFIMDLNADAIPSLPKTPVDPAEEMRLLEEERRLFYVGMTRAKERLYLLRPRHVDRESVPPSEFFIWSKDAIVSARGEH</sequence>
<keyword evidence="4 11" id="KW-0347">Helicase</keyword>
<keyword evidence="5 11" id="KW-0067">ATP-binding</keyword>
<dbReference type="InterPro" id="IPR013986">
    <property type="entry name" value="DExx_box_DNA_helicase_dom_sf"/>
</dbReference>
<dbReference type="PROSITE" id="PS51198">
    <property type="entry name" value="UVRD_HELICASE_ATP_BIND"/>
    <property type="match status" value="1"/>
</dbReference>
<evidence type="ECO:0000256" key="9">
    <source>
        <dbReference type="ARBA" id="ARBA00034808"/>
    </source>
</evidence>
<dbReference type="RefSeq" id="WP_148474461.1">
    <property type="nucleotide sequence ID" value="NZ_JAOQJD010000018.1"/>
</dbReference>
<dbReference type="PANTHER" id="PTHR11070">
    <property type="entry name" value="UVRD / RECB / PCRA DNA HELICASE FAMILY MEMBER"/>
    <property type="match status" value="1"/>
</dbReference>
<dbReference type="Pfam" id="PF00580">
    <property type="entry name" value="UvrD-helicase"/>
    <property type="match status" value="1"/>
</dbReference>
<comment type="catalytic activity">
    <reaction evidence="8">
        <text>Couples ATP hydrolysis with the unwinding of duplex DNA by translocating in the 3'-5' direction.</text>
        <dbReference type="EC" id="5.6.2.4"/>
    </reaction>
</comment>
<dbReference type="Gene3D" id="1.10.486.10">
    <property type="entry name" value="PCRA, domain 4"/>
    <property type="match status" value="1"/>
</dbReference>
<dbReference type="InterPro" id="IPR014016">
    <property type="entry name" value="UvrD-like_ATP-bd"/>
</dbReference>
<evidence type="ECO:0000256" key="4">
    <source>
        <dbReference type="ARBA" id="ARBA00022806"/>
    </source>
</evidence>
<organism evidence="14 15">
    <name type="scientific">Aedoeadaptatus acetigenes</name>
    <dbReference type="NCBI Taxonomy" id="2981723"/>
    <lineage>
        <taxon>Bacteria</taxon>
        <taxon>Bacillati</taxon>
        <taxon>Bacillota</taxon>
        <taxon>Tissierellia</taxon>
        <taxon>Tissierellales</taxon>
        <taxon>Peptoniphilaceae</taxon>
        <taxon>Aedoeadaptatus</taxon>
    </lineage>
</organism>
<keyword evidence="6" id="KW-0238">DNA-binding</keyword>
<dbReference type="PANTHER" id="PTHR11070:SF2">
    <property type="entry name" value="ATP-DEPENDENT DNA HELICASE SRS2"/>
    <property type="match status" value="1"/>
</dbReference>
<dbReference type="InterPro" id="IPR027417">
    <property type="entry name" value="P-loop_NTPase"/>
</dbReference>
<proteinExistence type="inferred from homology"/>
<evidence type="ECO:0000259" key="12">
    <source>
        <dbReference type="PROSITE" id="PS51198"/>
    </source>
</evidence>
<dbReference type="Gene3D" id="1.10.10.160">
    <property type="match status" value="1"/>
</dbReference>
<reference evidence="14 15" key="1">
    <citation type="submission" date="2024-04" db="EMBL/GenBank/DDBJ databases">
        <title>Human intestinal bacterial collection.</title>
        <authorList>
            <person name="Pauvert C."/>
            <person name="Hitch T.C.A."/>
            <person name="Clavel T."/>
        </authorList>
    </citation>
    <scope>NUCLEOTIDE SEQUENCE [LARGE SCALE GENOMIC DNA]</scope>
    <source>
        <strain evidence="14 15">CLA-SR-H026</strain>
    </source>
</reference>
<dbReference type="InterPro" id="IPR014017">
    <property type="entry name" value="DNA_helicase_UvrD-like_C"/>
</dbReference>
<dbReference type="EMBL" id="JBBNPS010000030">
    <property type="protein sequence ID" value="MEQ3354231.1"/>
    <property type="molecule type" value="Genomic_DNA"/>
</dbReference>
<name>A0ABV1J7Q6_9FIRM</name>
<protein>
    <recommendedName>
        <fullName evidence="9">DNA 3'-5' helicase</fullName>
        <ecNumber evidence="9">5.6.2.4</ecNumber>
    </recommendedName>
</protein>
<dbReference type="Pfam" id="PF13361">
    <property type="entry name" value="UvrD_C"/>
    <property type="match status" value="1"/>
</dbReference>